<sequence>MIGRPGDAKEKPLRSYSSYVGGEDVPGSEWVYCLRASALLADVLPGLALKRDLEKGRRHDGDSHEIVEARCAIADDEVSQRALEAARAAAPVWGATPLDVRFRVIERFHEELWRRREEFVSVIVAEGHPRTLAEWEVASLLRCSDGPTTAWCRQQMGWDFVEGDRQLRLVRKPDGVVVLSPPLNAAAISSLSGVAVLAAGNALVVKAPRSSPYGVMWALRELLVPVLDEVGAPPGVLNVLCGHPTQMIDQWMESPLVDDIMFFGSSEVGIPLGVEAVRRGKKPILELAGNDGCVVWRDADIDSAAEALTECFFGSGQICMVPNYVVAHPAIADALIDRLVSLAGKVRPGYPEDPEVLLSPVYKTEKYFAYLSEAMEMGAELLTGGRRLEVDGEPSETGIFIEPTVLRVNGLARAREMSAVAKETFFPLLPVVVAEDVPDDQLLGDVIGFVNANPYGLRNSLWAQSPDVIEQFVTRVTNGGILKVNDSHVALPPYLAPNGGGGLTGGPFGELNYPMLRTSHLQGISIGTGIQPRRAVVEAYAAREATR</sequence>
<keyword evidence="2" id="KW-0560">Oxidoreductase</keyword>
<reference evidence="5 6" key="2">
    <citation type="submission" date="2020-03" db="EMBL/GenBank/DDBJ databases">
        <authorList>
            <person name="Ichikawa N."/>
            <person name="Kimura A."/>
            <person name="Kitahashi Y."/>
            <person name="Uohara A."/>
        </authorList>
    </citation>
    <scope>NUCLEOTIDE SEQUENCE [LARGE SCALE GENOMIC DNA]</scope>
    <source>
        <strain evidence="5 6">NBRC 108638</strain>
    </source>
</reference>
<evidence type="ECO:0000256" key="1">
    <source>
        <dbReference type="ARBA" id="ARBA00009986"/>
    </source>
</evidence>
<evidence type="ECO:0000313" key="5">
    <source>
        <dbReference type="EMBL" id="GFJ91602.1"/>
    </source>
</evidence>
<gene>
    <name evidence="5" type="ORF">Prum_052440</name>
</gene>
<organism evidence="5 6">
    <name type="scientific">Phytohabitans rumicis</name>
    <dbReference type="NCBI Taxonomy" id="1076125"/>
    <lineage>
        <taxon>Bacteria</taxon>
        <taxon>Bacillati</taxon>
        <taxon>Actinomycetota</taxon>
        <taxon>Actinomycetes</taxon>
        <taxon>Micromonosporales</taxon>
        <taxon>Micromonosporaceae</taxon>
    </lineage>
</organism>
<feature type="domain" description="Aldehyde dehydrogenase" evidence="4">
    <location>
        <begin position="69"/>
        <end position="503"/>
    </location>
</feature>
<dbReference type="PANTHER" id="PTHR42986:SF1">
    <property type="entry name" value="BENZALDEHYDE DEHYDROGENASE YFMT"/>
    <property type="match status" value="1"/>
</dbReference>
<comment type="caution">
    <text evidence="5">The sequence shown here is derived from an EMBL/GenBank/DDBJ whole genome shotgun (WGS) entry which is preliminary data.</text>
</comment>
<evidence type="ECO:0000256" key="2">
    <source>
        <dbReference type="ARBA" id="ARBA00023002"/>
    </source>
</evidence>
<comment type="similarity">
    <text evidence="1">Belongs to the aldehyde dehydrogenase family.</text>
</comment>
<evidence type="ECO:0000256" key="3">
    <source>
        <dbReference type="ARBA" id="ARBA00023027"/>
    </source>
</evidence>
<accession>A0A6V8L2R9</accession>
<protein>
    <submittedName>
        <fullName evidence="5">Putative aldehyde dehydrogenase</fullName>
    </submittedName>
</protein>
<dbReference type="Proteomes" id="UP000482960">
    <property type="component" value="Unassembled WGS sequence"/>
</dbReference>
<dbReference type="AlphaFoldDB" id="A0A6V8L2R9"/>
<proteinExistence type="inferred from homology"/>
<keyword evidence="6" id="KW-1185">Reference proteome</keyword>
<dbReference type="SUPFAM" id="SSF53720">
    <property type="entry name" value="ALDH-like"/>
    <property type="match status" value="1"/>
</dbReference>
<dbReference type="InterPro" id="IPR015590">
    <property type="entry name" value="Aldehyde_DH_dom"/>
</dbReference>
<evidence type="ECO:0000259" key="4">
    <source>
        <dbReference type="Pfam" id="PF00171"/>
    </source>
</evidence>
<keyword evidence="3" id="KW-0520">NAD</keyword>
<dbReference type="Gene3D" id="3.40.605.10">
    <property type="entry name" value="Aldehyde Dehydrogenase, Chain A, domain 1"/>
    <property type="match status" value="1"/>
</dbReference>
<evidence type="ECO:0000313" key="6">
    <source>
        <dbReference type="Proteomes" id="UP000482960"/>
    </source>
</evidence>
<dbReference type="PANTHER" id="PTHR42986">
    <property type="entry name" value="BENZALDEHYDE DEHYDROGENASE YFMT"/>
    <property type="match status" value="1"/>
</dbReference>
<reference evidence="5 6" key="1">
    <citation type="submission" date="2020-03" db="EMBL/GenBank/DDBJ databases">
        <title>Whole genome shotgun sequence of Phytohabitans rumicis NBRC 108638.</title>
        <authorList>
            <person name="Komaki H."/>
            <person name="Tamura T."/>
        </authorList>
    </citation>
    <scope>NUCLEOTIDE SEQUENCE [LARGE SCALE GENOMIC DNA]</scope>
    <source>
        <strain evidence="5 6">NBRC 108638</strain>
    </source>
</reference>
<dbReference type="GO" id="GO:0016620">
    <property type="term" value="F:oxidoreductase activity, acting on the aldehyde or oxo group of donors, NAD or NADP as acceptor"/>
    <property type="evidence" value="ECO:0007669"/>
    <property type="project" value="InterPro"/>
</dbReference>
<dbReference type="InterPro" id="IPR016161">
    <property type="entry name" value="Ald_DH/histidinol_DH"/>
</dbReference>
<name>A0A6V8L2R9_9ACTN</name>
<dbReference type="InterPro" id="IPR016163">
    <property type="entry name" value="Ald_DH_C"/>
</dbReference>
<dbReference type="InterPro" id="IPR016162">
    <property type="entry name" value="Ald_DH_N"/>
</dbReference>
<dbReference type="Gene3D" id="3.40.309.10">
    <property type="entry name" value="Aldehyde Dehydrogenase, Chain A, domain 2"/>
    <property type="match status" value="1"/>
</dbReference>
<dbReference type="EMBL" id="BLPG01000001">
    <property type="protein sequence ID" value="GFJ91602.1"/>
    <property type="molecule type" value="Genomic_DNA"/>
</dbReference>
<dbReference type="Pfam" id="PF00171">
    <property type="entry name" value="Aldedh"/>
    <property type="match status" value="1"/>
</dbReference>